<evidence type="ECO:0000313" key="3">
    <source>
        <dbReference type="EMBL" id="CAG8663677.1"/>
    </source>
</evidence>
<proteinExistence type="predicted"/>
<keyword evidence="4" id="KW-1185">Reference proteome</keyword>
<gene>
    <name evidence="3" type="ORF">PBRASI_LOCUS10924</name>
</gene>
<organism evidence="3 4">
    <name type="scientific">Paraglomus brasilianum</name>
    <dbReference type="NCBI Taxonomy" id="144538"/>
    <lineage>
        <taxon>Eukaryota</taxon>
        <taxon>Fungi</taxon>
        <taxon>Fungi incertae sedis</taxon>
        <taxon>Mucoromycota</taxon>
        <taxon>Glomeromycotina</taxon>
        <taxon>Glomeromycetes</taxon>
        <taxon>Paraglomerales</taxon>
        <taxon>Paraglomeraceae</taxon>
        <taxon>Paraglomus</taxon>
    </lineage>
</organism>
<dbReference type="EMBL" id="CAJVPI010003935">
    <property type="protein sequence ID" value="CAG8663677.1"/>
    <property type="molecule type" value="Genomic_DNA"/>
</dbReference>
<dbReference type="GO" id="GO:0016491">
    <property type="term" value="F:oxidoreductase activity"/>
    <property type="evidence" value="ECO:0007669"/>
    <property type="project" value="InterPro"/>
</dbReference>
<dbReference type="PANTHER" id="PTHR43677">
    <property type="entry name" value="SHORT-CHAIN DEHYDROGENASE/REDUCTASE"/>
    <property type="match status" value="1"/>
</dbReference>
<reference evidence="3" key="1">
    <citation type="submission" date="2021-06" db="EMBL/GenBank/DDBJ databases">
        <authorList>
            <person name="Kallberg Y."/>
            <person name="Tangrot J."/>
            <person name="Rosling A."/>
        </authorList>
    </citation>
    <scope>NUCLEOTIDE SEQUENCE</scope>
    <source>
        <strain evidence="3">BR232B</strain>
    </source>
</reference>
<dbReference type="SUPFAM" id="SSF50129">
    <property type="entry name" value="GroES-like"/>
    <property type="match status" value="1"/>
</dbReference>
<dbReference type="PANTHER" id="PTHR43677:SF4">
    <property type="entry name" value="QUINONE OXIDOREDUCTASE-LIKE PROTEIN 2"/>
    <property type="match status" value="1"/>
</dbReference>
<sequence length="357" mass="39423">MQKDSKLRKVWAIAKPGSLANLRLEDEILSPPPAHHVQVKVRAIGLNFADIFAILGLYSATPKERFIPGFEVAGIVEAVGAGEEQSQWLGQRVYCTTRFGGYANYINADVRYVKITPDSWTDQEACAFTGQGMTAFYALRELGNLYTQYKNPRQKTVLVHSAAGGVGLLALAILAKASAKVVGTVGNPSKLELLDSKYGDNPNFKFILRSPARDFESRGRDALHAVDPDADGFDIVLDSIMGDWFWPNHNLLNKAGRHIVFGSASFTPSQTALSIMEWLKLAWKSLWKPVLDPMCLIKSNKSVLGFNLIHIYDQDDVLNSIFDDLNGLRLDPPHVGHELSFENAHEAISLLQSGKTI</sequence>
<dbReference type="InterPro" id="IPR036291">
    <property type="entry name" value="NAD(P)-bd_dom_sf"/>
</dbReference>
<keyword evidence="1" id="KW-1133">Transmembrane helix</keyword>
<accession>A0A9N9E3T7</accession>
<dbReference type="InterPro" id="IPR013154">
    <property type="entry name" value="ADH-like_N"/>
</dbReference>
<feature type="domain" description="Enoyl reductase (ER)" evidence="2">
    <location>
        <begin position="17"/>
        <end position="357"/>
    </location>
</feature>
<feature type="non-terminal residue" evidence="3">
    <location>
        <position position="1"/>
    </location>
</feature>
<keyword evidence="1" id="KW-0812">Transmembrane</keyword>
<name>A0A9N9E3T7_9GLOM</name>
<keyword evidence="1" id="KW-0472">Membrane</keyword>
<protein>
    <submittedName>
        <fullName evidence="3">5737_t:CDS:1</fullName>
    </submittedName>
</protein>
<dbReference type="OrthoDB" id="48317at2759"/>
<evidence type="ECO:0000313" key="4">
    <source>
        <dbReference type="Proteomes" id="UP000789739"/>
    </source>
</evidence>
<feature type="transmembrane region" description="Helical" evidence="1">
    <location>
        <begin position="157"/>
        <end position="175"/>
    </location>
</feature>
<dbReference type="Gene3D" id="3.90.180.10">
    <property type="entry name" value="Medium-chain alcohol dehydrogenases, catalytic domain"/>
    <property type="match status" value="1"/>
</dbReference>
<dbReference type="Pfam" id="PF08240">
    <property type="entry name" value="ADH_N"/>
    <property type="match status" value="1"/>
</dbReference>
<dbReference type="Gene3D" id="3.40.50.720">
    <property type="entry name" value="NAD(P)-binding Rossmann-like Domain"/>
    <property type="match status" value="1"/>
</dbReference>
<evidence type="ECO:0000259" key="2">
    <source>
        <dbReference type="SMART" id="SM00829"/>
    </source>
</evidence>
<evidence type="ECO:0000256" key="1">
    <source>
        <dbReference type="SAM" id="Phobius"/>
    </source>
</evidence>
<dbReference type="Proteomes" id="UP000789739">
    <property type="component" value="Unassembled WGS sequence"/>
</dbReference>
<dbReference type="InterPro" id="IPR011032">
    <property type="entry name" value="GroES-like_sf"/>
</dbReference>
<dbReference type="InterPro" id="IPR020843">
    <property type="entry name" value="ER"/>
</dbReference>
<dbReference type="SMART" id="SM00829">
    <property type="entry name" value="PKS_ER"/>
    <property type="match status" value="1"/>
</dbReference>
<comment type="caution">
    <text evidence="3">The sequence shown here is derived from an EMBL/GenBank/DDBJ whole genome shotgun (WGS) entry which is preliminary data.</text>
</comment>
<dbReference type="SUPFAM" id="SSF51735">
    <property type="entry name" value="NAD(P)-binding Rossmann-fold domains"/>
    <property type="match status" value="1"/>
</dbReference>
<dbReference type="AlphaFoldDB" id="A0A9N9E3T7"/>
<dbReference type="InterPro" id="IPR051397">
    <property type="entry name" value="Zn-ADH-like_protein"/>
</dbReference>